<evidence type="ECO:0000313" key="2">
    <source>
        <dbReference type="Proteomes" id="UP000276215"/>
    </source>
</evidence>
<accession>A0A3N4J9P7</accession>
<dbReference type="OrthoDB" id="4368338at2759"/>
<keyword evidence="2" id="KW-1185">Reference proteome</keyword>
<sequence>RWKGCPAKSEKTPTNRKLTDDEELAVCLHLKYLYEIGTSARLSMISSCTNVILQASHLSNESTSLLLTVSSA</sequence>
<dbReference type="AlphaFoldDB" id="A0A3N4J9P7"/>
<protein>
    <submittedName>
        <fullName evidence="1">Uncharacterized protein</fullName>
    </submittedName>
</protein>
<dbReference type="Proteomes" id="UP000276215">
    <property type="component" value="Unassembled WGS sequence"/>
</dbReference>
<gene>
    <name evidence="1" type="ORF">L873DRAFT_1699492</name>
</gene>
<organism evidence="1 2">
    <name type="scientific">Choiromyces venosus 120613-1</name>
    <dbReference type="NCBI Taxonomy" id="1336337"/>
    <lineage>
        <taxon>Eukaryota</taxon>
        <taxon>Fungi</taxon>
        <taxon>Dikarya</taxon>
        <taxon>Ascomycota</taxon>
        <taxon>Pezizomycotina</taxon>
        <taxon>Pezizomycetes</taxon>
        <taxon>Pezizales</taxon>
        <taxon>Tuberaceae</taxon>
        <taxon>Choiromyces</taxon>
    </lineage>
</organism>
<feature type="non-terminal residue" evidence="1">
    <location>
        <position position="1"/>
    </location>
</feature>
<evidence type="ECO:0000313" key="1">
    <source>
        <dbReference type="EMBL" id="RPA94946.1"/>
    </source>
</evidence>
<name>A0A3N4J9P7_9PEZI</name>
<proteinExistence type="predicted"/>
<dbReference type="EMBL" id="ML120431">
    <property type="protein sequence ID" value="RPA94946.1"/>
    <property type="molecule type" value="Genomic_DNA"/>
</dbReference>
<reference evidence="1 2" key="1">
    <citation type="journal article" date="2018" name="Nat. Ecol. Evol.">
        <title>Pezizomycetes genomes reveal the molecular basis of ectomycorrhizal truffle lifestyle.</title>
        <authorList>
            <person name="Murat C."/>
            <person name="Payen T."/>
            <person name="Noel B."/>
            <person name="Kuo A."/>
            <person name="Morin E."/>
            <person name="Chen J."/>
            <person name="Kohler A."/>
            <person name="Krizsan K."/>
            <person name="Balestrini R."/>
            <person name="Da Silva C."/>
            <person name="Montanini B."/>
            <person name="Hainaut M."/>
            <person name="Levati E."/>
            <person name="Barry K.W."/>
            <person name="Belfiori B."/>
            <person name="Cichocki N."/>
            <person name="Clum A."/>
            <person name="Dockter R.B."/>
            <person name="Fauchery L."/>
            <person name="Guy J."/>
            <person name="Iotti M."/>
            <person name="Le Tacon F."/>
            <person name="Lindquist E.A."/>
            <person name="Lipzen A."/>
            <person name="Malagnac F."/>
            <person name="Mello A."/>
            <person name="Molinier V."/>
            <person name="Miyauchi S."/>
            <person name="Poulain J."/>
            <person name="Riccioni C."/>
            <person name="Rubini A."/>
            <person name="Sitrit Y."/>
            <person name="Splivallo R."/>
            <person name="Traeger S."/>
            <person name="Wang M."/>
            <person name="Zifcakova L."/>
            <person name="Wipf D."/>
            <person name="Zambonelli A."/>
            <person name="Paolocci F."/>
            <person name="Nowrousian M."/>
            <person name="Ottonello S."/>
            <person name="Baldrian P."/>
            <person name="Spatafora J.W."/>
            <person name="Henrissat B."/>
            <person name="Nagy L.G."/>
            <person name="Aury J.M."/>
            <person name="Wincker P."/>
            <person name="Grigoriev I.V."/>
            <person name="Bonfante P."/>
            <person name="Martin F.M."/>
        </authorList>
    </citation>
    <scope>NUCLEOTIDE SEQUENCE [LARGE SCALE GENOMIC DNA]</scope>
    <source>
        <strain evidence="1 2">120613-1</strain>
    </source>
</reference>